<sequence>MGNCNGGDRNKQIAGIWSMEHEDPRGCVIYMVTAFCKTRKLLDEEEQGVDRVGGLNIKIREWRSNQGYKNVKGSRDI</sequence>
<evidence type="ECO:0000313" key="1">
    <source>
        <dbReference type="EMBL" id="KAK4170917.1"/>
    </source>
</evidence>
<protein>
    <submittedName>
        <fullName evidence="1">Uncharacterized protein</fullName>
    </submittedName>
</protein>
<reference evidence="1" key="2">
    <citation type="submission" date="2023-05" db="EMBL/GenBank/DDBJ databases">
        <authorList>
            <consortium name="Lawrence Berkeley National Laboratory"/>
            <person name="Steindorff A."/>
            <person name="Hensen N."/>
            <person name="Bonometti L."/>
            <person name="Westerberg I."/>
            <person name="Brannstrom I.O."/>
            <person name="Guillou S."/>
            <person name="Cros-Aarteil S."/>
            <person name="Calhoun S."/>
            <person name="Haridas S."/>
            <person name="Kuo A."/>
            <person name="Mondo S."/>
            <person name="Pangilinan J."/>
            <person name="Riley R."/>
            <person name="Labutti K."/>
            <person name="Andreopoulos B."/>
            <person name="Lipzen A."/>
            <person name="Chen C."/>
            <person name="Yanf M."/>
            <person name="Daum C."/>
            <person name="Ng V."/>
            <person name="Clum A."/>
            <person name="Ohm R."/>
            <person name="Martin F."/>
            <person name="Silar P."/>
            <person name="Natvig D."/>
            <person name="Lalanne C."/>
            <person name="Gautier V."/>
            <person name="Ament-Velasquez S.L."/>
            <person name="Kruys A."/>
            <person name="Hutchinson M.I."/>
            <person name="Powell A.J."/>
            <person name="Barry K."/>
            <person name="Miller A.N."/>
            <person name="Grigoriev I.V."/>
            <person name="Debuchy R."/>
            <person name="Gladieux P."/>
            <person name="Thoren M.H."/>
            <person name="Johannesson H."/>
        </authorList>
    </citation>
    <scope>NUCLEOTIDE SEQUENCE</scope>
    <source>
        <strain evidence="1">CBS 892.96</strain>
    </source>
</reference>
<proteinExistence type="predicted"/>
<evidence type="ECO:0000313" key="2">
    <source>
        <dbReference type="Proteomes" id="UP001302321"/>
    </source>
</evidence>
<dbReference type="EMBL" id="MU866707">
    <property type="protein sequence ID" value="KAK4170917.1"/>
    <property type="molecule type" value="Genomic_DNA"/>
</dbReference>
<gene>
    <name evidence="1" type="ORF">QBC36DRAFT_295852</name>
</gene>
<organism evidence="1 2">
    <name type="scientific">Triangularia setosa</name>
    <dbReference type="NCBI Taxonomy" id="2587417"/>
    <lineage>
        <taxon>Eukaryota</taxon>
        <taxon>Fungi</taxon>
        <taxon>Dikarya</taxon>
        <taxon>Ascomycota</taxon>
        <taxon>Pezizomycotina</taxon>
        <taxon>Sordariomycetes</taxon>
        <taxon>Sordariomycetidae</taxon>
        <taxon>Sordariales</taxon>
        <taxon>Podosporaceae</taxon>
        <taxon>Triangularia</taxon>
    </lineage>
</organism>
<dbReference type="Proteomes" id="UP001302321">
    <property type="component" value="Unassembled WGS sequence"/>
</dbReference>
<dbReference type="AlphaFoldDB" id="A0AAN7A3E0"/>
<keyword evidence="2" id="KW-1185">Reference proteome</keyword>
<accession>A0AAN7A3E0</accession>
<name>A0AAN7A3E0_9PEZI</name>
<comment type="caution">
    <text evidence="1">The sequence shown here is derived from an EMBL/GenBank/DDBJ whole genome shotgun (WGS) entry which is preliminary data.</text>
</comment>
<reference evidence="1" key="1">
    <citation type="journal article" date="2023" name="Mol. Phylogenet. Evol.">
        <title>Genome-scale phylogeny and comparative genomics of the fungal order Sordariales.</title>
        <authorList>
            <person name="Hensen N."/>
            <person name="Bonometti L."/>
            <person name="Westerberg I."/>
            <person name="Brannstrom I.O."/>
            <person name="Guillou S."/>
            <person name="Cros-Aarteil S."/>
            <person name="Calhoun S."/>
            <person name="Haridas S."/>
            <person name="Kuo A."/>
            <person name="Mondo S."/>
            <person name="Pangilinan J."/>
            <person name="Riley R."/>
            <person name="LaButti K."/>
            <person name="Andreopoulos B."/>
            <person name="Lipzen A."/>
            <person name="Chen C."/>
            <person name="Yan M."/>
            <person name="Daum C."/>
            <person name="Ng V."/>
            <person name="Clum A."/>
            <person name="Steindorff A."/>
            <person name="Ohm R.A."/>
            <person name="Martin F."/>
            <person name="Silar P."/>
            <person name="Natvig D.O."/>
            <person name="Lalanne C."/>
            <person name="Gautier V."/>
            <person name="Ament-Velasquez S.L."/>
            <person name="Kruys A."/>
            <person name="Hutchinson M.I."/>
            <person name="Powell A.J."/>
            <person name="Barry K."/>
            <person name="Miller A.N."/>
            <person name="Grigoriev I.V."/>
            <person name="Debuchy R."/>
            <person name="Gladieux P."/>
            <person name="Hiltunen Thoren M."/>
            <person name="Johannesson H."/>
        </authorList>
    </citation>
    <scope>NUCLEOTIDE SEQUENCE</scope>
    <source>
        <strain evidence="1">CBS 892.96</strain>
    </source>
</reference>